<dbReference type="PROSITE" id="PS50157">
    <property type="entry name" value="ZINC_FINGER_C2H2_2"/>
    <property type="match status" value="1"/>
</dbReference>
<feature type="domain" description="C2H2-type" evidence="2">
    <location>
        <begin position="6"/>
        <end position="32"/>
    </location>
</feature>
<dbReference type="EMBL" id="JAANQT010000274">
    <property type="protein sequence ID" value="KAG1312496.1"/>
    <property type="molecule type" value="Genomic_DNA"/>
</dbReference>
<accession>A0A9P6XFL1</accession>
<dbReference type="OrthoDB" id="2282751at2759"/>
<dbReference type="InterPro" id="IPR013087">
    <property type="entry name" value="Znf_C2H2_type"/>
</dbReference>
<dbReference type="Proteomes" id="UP000716291">
    <property type="component" value="Unassembled WGS sequence"/>
</dbReference>
<keyword evidence="1" id="KW-0479">Metal-binding</keyword>
<dbReference type="PROSITE" id="PS00028">
    <property type="entry name" value="ZINC_FINGER_C2H2_1"/>
    <property type="match status" value="1"/>
</dbReference>
<gene>
    <name evidence="3" type="ORF">G6F64_002980</name>
</gene>
<evidence type="ECO:0000313" key="4">
    <source>
        <dbReference type="Proteomes" id="UP000716291"/>
    </source>
</evidence>
<comment type="caution">
    <text evidence="3">The sequence shown here is derived from an EMBL/GenBank/DDBJ whole genome shotgun (WGS) entry which is preliminary data.</text>
</comment>
<keyword evidence="1" id="KW-0862">Zinc</keyword>
<dbReference type="GO" id="GO:0008270">
    <property type="term" value="F:zinc ion binding"/>
    <property type="evidence" value="ECO:0007669"/>
    <property type="project" value="UniProtKB-KW"/>
</dbReference>
<evidence type="ECO:0000256" key="1">
    <source>
        <dbReference type="PROSITE-ProRule" id="PRU00042"/>
    </source>
</evidence>
<evidence type="ECO:0000313" key="3">
    <source>
        <dbReference type="EMBL" id="KAG1312496.1"/>
    </source>
</evidence>
<organism evidence="3 4">
    <name type="scientific">Rhizopus oryzae</name>
    <name type="common">Mucormycosis agent</name>
    <name type="synonym">Rhizopus arrhizus var. delemar</name>
    <dbReference type="NCBI Taxonomy" id="64495"/>
    <lineage>
        <taxon>Eukaryota</taxon>
        <taxon>Fungi</taxon>
        <taxon>Fungi incertae sedis</taxon>
        <taxon>Mucoromycota</taxon>
        <taxon>Mucoromycotina</taxon>
        <taxon>Mucoromycetes</taxon>
        <taxon>Mucorales</taxon>
        <taxon>Mucorineae</taxon>
        <taxon>Rhizopodaceae</taxon>
        <taxon>Rhizopus</taxon>
    </lineage>
</organism>
<proteinExistence type="predicted"/>
<protein>
    <recommendedName>
        <fullName evidence="2">C2H2-type domain-containing protein</fullName>
    </recommendedName>
</protein>
<keyword evidence="1" id="KW-0863">Zinc-finger</keyword>
<dbReference type="AlphaFoldDB" id="A0A9P6XFL1"/>
<evidence type="ECO:0000259" key="2">
    <source>
        <dbReference type="PROSITE" id="PS50157"/>
    </source>
</evidence>
<name>A0A9P6XFL1_RHIOR</name>
<sequence>MTTDELQCNECGVWFLDRVGLKNHKTALHVNEILVGEINNCYRQHLAREGLSATIPRTRNIGDNSDEQQPAIISEANHDIVKISPTNKASQHIPPVTLELESVLAAPRKRKRFSVSEIFADNKEIISYDCGDREFGFMTCQETTANMLQSNLPVGVWKSPLPVQDVQITSSTLTDADSFIHHVKTSSKAAKQLTRTRHTELTEELWSLSSFPERRGPYGYLNICLLNTADGQKLVLGTRTCNLLVTSSLRLDKELVNLGPSTTHFAPSEKTRVFVDLESIHSAKSMLSNKRQISAQDMSLLYQMRQLRSKFHSLSTYTKSRASASIASRLELQPSTIWTLSDNDSPQHNPSQDKVGSILFRTIAVAVNCHGKDATLSRDEVESVRALAKNSAVATILEGITGLFVSNPMPIINNSLLNAKLTDLTAAVSQENKK</sequence>
<reference evidence="3" key="1">
    <citation type="journal article" date="2020" name="Microb. Genom.">
        <title>Genetic diversity of clinical and environmental Mucorales isolates obtained from an investigation of mucormycosis cases among solid organ transplant recipients.</title>
        <authorList>
            <person name="Nguyen M.H."/>
            <person name="Kaul D."/>
            <person name="Muto C."/>
            <person name="Cheng S.J."/>
            <person name="Richter R.A."/>
            <person name="Bruno V.M."/>
            <person name="Liu G."/>
            <person name="Beyhan S."/>
            <person name="Sundermann A.J."/>
            <person name="Mounaud S."/>
            <person name="Pasculle A.W."/>
            <person name="Nierman W.C."/>
            <person name="Driscoll E."/>
            <person name="Cumbie R."/>
            <person name="Clancy C.J."/>
            <person name="Dupont C.L."/>
        </authorList>
    </citation>
    <scope>NUCLEOTIDE SEQUENCE</scope>
    <source>
        <strain evidence="3">GL11</strain>
    </source>
</reference>
<keyword evidence="4" id="KW-1185">Reference proteome</keyword>